<reference evidence="1" key="1">
    <citation type="journal article" date="2013" name="Genetics">
        <title>The draft genome and transcriptome of Panagrellus redivivus are shaped by the harsh demands of a free-living lifestyle.</title>
        <authorList>
            <person name="Srinivasan J."/>
            <person name="Dillman A.R."/>
            <person name="Macchietto M.G."/>
            <person name="Heikkinen L."/>
            <person name="Lakso M."/>
            <person name="Fracchia K.M."/>
            <person name="Antoshechkin I."/>
            <person name="Mortazavi A."/>
            <person name="Wong G."/>
            <person name="Sternberg P.W."/>
        </authorList>
    </citation>
    <scope>NUCLEOTIDE SEQUENCE [LARGE SCALE GENOMIC DNA]</scope>
    <source>
        <strain evidence="1">MT8872</strain>
    </source>
</reference>
<dbReference type="WBParaSite" id="Pan_g1176.t1">
    <property type="protein sequence ID" value="Pan_g1176.t1"/>
    <property type="gene ID" value="Pan_g1176"/>
</dbReference>
<accession>A0A7E4UR15</accession>
<dbReference type="WBParaSite" id="Pan_g20271.t1">
    <property type="protein sequence ID" value="Pan_g20271.t1"/>
    <property type="gene ID" value="Pan_g20271"/>
</dbReference>
<evidence type="ECO:0000313" key="1">
    <source>
        <dbReference type="Proteomes" id="UP000492821"/>
    </source>
</evidence>
<organism evidence="1 2">
    <name type="scientific">Panagrellus redivivus</name>
    <name type="common">Microworm</name>
    <dbReference type="NCBI Taxonomy" id="6233"/>
    <lineage>
        <taxon>Eukaryota</taxon>
        <taxon>Metazoa</taxon>
        <taxon>Ecdysozoa</taxon>
        <taxon>Nematoda</taxon>
        <taxon>Chromadorea</taxon>
        <taxon>Rhabditida</taxon>
        <taxon>Tylenchina</taxon>
        <taxon>Panagrolaimomorpha</taxon>
        <taxon>Panagrolaimoidea</taxon>
        <taxon>Panagrolaimidae</taxon>
        <taxon>Panagrellus</taxon>
    </lineage>
</organism>
<keyword evidence="1" id="KW-1185">Reference proteome</keyword>
<reference evidence="2 3" key="2">
    <citation type="submission" date="2020-10" db="UniProtKB">
        <authorList>
            <consortium name="WormBaseParasite"/>
        </authorList>
    </citation>
    <scope>IDENTIFICATION</scope>
</reference>
<evidence type="ECO:0000313" key="3">
    <source>
        <dbReference type="WBParaSite" id="Pan_g20271.t1"/>
    </source>
</evidence>
<protein>
    <submittedName>
        <fullName evidence="2 3">Ovule protein</fullName>
    </submittedName>
</protein>
<evidence type="ECO:0000313" key="2">
    <source>
        <dbReference type="WBParaSite" id="Pan_g1176.t1"/>
    </source>
</evidence>
<dbReference type="AlphaFoldDB" id="A0A7E4UR15"/>
<dbReference type="Proteomes" id="UP000492821">
    <property type="component" value="Unassembled WGS sequence"/>
</dbReference>
<sequence>MQHEWANDTLCSLPLHDMSIETMTMMMNFCRPLSSKDSASINGFSLESKFDSYMVSPTSDGSRKKLDDGFDQMDRWLRLIRFSFLLLPIKSIDKAQPWHSLLHLESDEENSASSD</sequence>
<proteinExistence type="predicted"/>
<name>A0A7E4UR15_PANRE</name>